<dbReference type="AlphaFoldDB" id="A0AAE0RF57"/>
<dbReference type="Gene3D" id="3.10.10.10">
    <property type="entry name" value="HIV Type 1 Reverse Transcriptase, subunit A, domain 1"/>
    <property type="match status" value="1"/>
</dbReference>
<proteinExistence type="predicted"/>
<evidence type="ECO:0000313" key="3">
    <source>
        <dbReference type="EMBL" id="KAK3551934.1"/>
    </source>
</evidence>
<feature type="region of interest" description="Disordered" evidence="1">
    <location>
        <begin position="192"/>
        <end position="216"/>
    </location>
</feature>
<comment type="caution">
    <text evidence="3">The sequence shown here is derived from an EMBL/GenBank/DDBJ whole genome shotgun (WGS) entry which is preliminary data.</text>
</comment>
<evidence type="ECO:0000313" key="4">
    <source>
        <dbReference type="Proteomes" id="UP001274896"/>
    </source>
</evidence>
<dbReference type="GO" id="GO:0003676">
    <property type="term" value="F:nucleic acid binding"/>
    <property type="evidence" value="ECO:0007669"/>
    <property type="project" value="InterPro"/>
</dbReference>
<dbReference type="PANTHER" id="PTHR37984:SF5">
    <property type="entry name" value="PROTEIN NYNRIN-LIKE"/>
    <property type="match status" value="1"/>
</dbReference>
<gene>
    <name evidence="3" type="ORF">QTP70_031522</name>
</gene>
<feature type="domain" description="Integrase catalytic" evidence="2">
    <location>
        <begin position="52"/>
        <end position="216"/>
    </location>
</feature>
<dbReference type="PANTHER" id="PTHR37984">
    <property type="entry name" value="PROTEIN CBG26694"/>
    <property type="match status" value="1"/>
</dbReference>
<dbReference type="SUPFAM" id="SSF53098">
    <property type="entry name" value="Ribonuclease H-like"/>
    <property type="match status" value="1"/>
</dbReference>
<dbReference type="InterPro" id="IPR012337">
    <property type="entry name" value="RNaseH-like_sf"/>
</dbReference>
<reference evidence="3" key="1">
    <citation type="submission" date="2023-06" db="EMBL/GenBank/DDBJ databases">
        <title>Male Hemibagrus guttatus genome.</title>
        <authorList>
            <person name="Bian C."/>
        </authorList>
    </citation>
    <scope>NUCLEOTIDE SEQUENCE</scope>
    <source>
        <strain evidence="3">Male_cb2023</strain>
        <tissue evidence="3">Muscle</tissue>
    </source>
</reference>
<feature type="non-terminal residue" evidence="3">
    <location>
        <position position="216"/>
    </location>
</feature>
<dbReference type="Proteomes" id="UP001274896">
    <property type="component" value="Unassembled WGS sequence"/>
</dbReference>
<dbReference type="InterPro" id="IPR050951">
    <property type="entry name" value="Retrovirus_Pol_polyprotein"/>
</dbReference>
<dbReference type="Gene3D" id="3.30.420.10">
    <property type="entry name" value="Ribonuclease H-like superfamily/Ribonuclease H"/>
    <property type="match status" value="1"/>
</dbReference>
<sequence length="216" mass="23506">MGDYIEEAFATGYTQPSTSPAAAGFFFVTKKDGGLHPCIDYRGLNAITICYPYSLPLVRAALEKLQGDKIFNLPNSNGFTTVMVKSDCVSKACKLFPLKGLPAAMETANALFQHVFRNFGLPEDIVSDREPQLTSRVWRAFCNQLGINISLSAGYHPQSNGQAECLNQEIHIAAEKNIVGRNVHMSLQSTSGHGIVKKSGSERMDPGKLAPTSRLP</sequence>
<accession>A0AAE0RF57</accession>
<protein>
    <recommendedName>
        <fullName evidence="2">Integrase catalytic domain-containing protein</fullName>
    </recommendedName>
</protein>
<evidence type="ECO:0000256" key="1">
    <source>
        <dbReference type="SAM" id="MobiDB-lite"/>
    </source>
</evidence>
<name>A0AAE0RF57_9TELE</name>
<dbReference type="EMBL" id="JAUCMX010000003">
    <property type="protein sequence ID" value="KAK3551934.1"/>
    <property type="molecule type" value="Genomic_DNA"/>
</dbReference>
<dbReference type="InterPro" id="IPR001584">
    <property type="entry name" value="Integrase_cat-core"/>
</dbReference>
<dbReference type="GO" id="GO:0015074">
    <property type="term" value="P:DNA integration"/>
    <property type="evidence" value="ECO:0007669"/>
    <property type="project" value="InterPro"/>
</dbReference>
<keyword evidence="4" id="KW-1185">Reference proteome</keyword>
<evidence type="ECO:0000259" key="2">
    <source>
        <dbReference type="PROSITE" id="PS50994"/>
    </source>
</evidence>
<dbReference type="PROSITE" id="PS50994">
    <property type="entry name" value="INTEGRASE"/>
    <property type="match status" value="1"/>
</dbReference>
<dbReference type="Pfam" id="PF00665">
    <property type="entry name" value="rve"/>
    <property type="match status" value="1"/>
</dbReference>
<organism evidence="3 4">
    <name type="scientific">Hemibagrus guttatus</name>
    <dbReference type="NCBI Taxonomy" id="175788"/>
    <lineage>
        <taxon>Eukaryota</taxon>
        <taxon>Metazoa</taxon>
        <taxon>Chordata</taxon>
        <taxon>Craniata</taxon>
        <taxon>Vertebrata</taxon>
        <taxon>Euteleostomi</taxon>
        <taxon>Actinopterygii</taxon>
        <taxon>Neopterygii</taxon>
        <taxon>Teleostei</taxon>
        <taxon>Ostariophysi</taxon>
        <taxon>Siluriformes</taxon>
        <taxon>Bagridae</taxon>
        <taxon>Hemibagrus</taxon>
    </lineage>
</organism>
<dbReference type="InterPro" id="IPR036397">
    <property type="entry name" value="RNaseH_sf"/>
</dbReference>